<dbReference type="GO" id="GO:0005737">
    <property type="term" value="C:cytoplasm"/>
    <property type="evidence" value="ECO:0007669"/>
    <property type="project" value="TreeGrafter"/>
</dbReference>
<keyword evidence="5" id="KW-1133">Transmembrane helix</keyword>
<accession>A1WEJ9</accession>
<proteinExistence type="inferred from homology"/>
<dbReference type="PANTHER" id="PTHR11808:SF85">
    <property type="entry name" value="CYSTATHIONINE GAMMA-LYASE-RELATED"/>
    <property type="match status" value="1"/>
</dbReference>
<dbReference type="InterPro" id="IPR000277">
    <property type="entry name" value="Cys/Met-Metab_PyrdxlP-dep_enz"/>
</dbReference>
<dbReference type="Proteomes" id="UP000000374">
    <property type="component" value="Chromosome"/>
</dbReference>
<comment type="similarity">
    <text evidence="4">Belongs to the trans-sulfuration enzymes family.</text>
</comment>
<dbReference type="Pfam" id="PF01053">
    <property type="entry name" value="Cys_Met_Meta_PP"/>
    <property type="match status" value="1"/>
</dbReference>
<dbReference type="EC" id="2.5.1.48" evidence="6"/>
<dbReference type="HOGENOM" id="CLU_018986_4_0_4"/>
<evidence type="ECO:0000256" key="1">
    <source>
        <dbReference type="ARBA" id="ARBA00001933"/>
    </source>
</evidence>
<keyword evidence="7" id="KW-1185">Reference proteome</keyword>
<protein>
    <submittedName>
        <fullName evidence="6">Cystathionine gamma-synthase</fullName>
        <ecNumber evidence="6">2.5.1.48</ecNumber>
    </submittedName>
</protein>
<dbReference type="InterPro" id="IPR015424">
    <property type="entry name" value="PyrdxlP-dep_Trfase"/>
</dbReference>
<dbReference type="PIRSF" id="PIRSF001434">
    <property type="entry name" value="CGS"/>
    <property type="match status" value="1"/>
</dbReference>
<comment type="cofactor">
    <cofactor evidence="1 4">
        <name>pyridoxal 5'-phosphate</name>
        <dbReference type="ChEBI" id="CHEBI:597326"/>
    </cofactor>
</comment>
<dbReference type="SUPFAM" id="SSF53383">
    <property type="entry name" value="PLP-dependent transferases"/>
    <property type="match status" value="1"/>
</dbReference>
<evidence type="ECO:0000256" key="3">
    <source>
        <dbReference type="PIRSR" id="PIRSR001434-2"/>
    </source>
</evidence>
<dbReference type="Gene3D" id="3.40.640.10">
    <property type="entry name" value="Type I PLP-dependent aspartate aminotransferase-like (Major domain)"/>
    <property type="match status" value="1"/>
</dbReference>
<feature type="transmembrane region" description="Helical" evidence="5">
    <location>
        <begin position="89"/>
        <end position="108"/>
    </location>
</feature>
<dbReference type="PANTHER" id="PTHR11808">
    <property type="entry name" value="TRANS-SULFURATION ENZYME FAMILY MEMBER"/>
    <property type="match status" value="1"/>
</dbReference>
<feature type="modified residue" description="N6-(pyridoxal phosphate)lysine" evidence="3">
    <location>
        <position position="217"/>
    </location>
</feature>
<reference evidence="7" key="1">
    <citation type="submission" date="2006-12" db="EMBL/GenBank/DDBJ databases">
        <title>Complete sequence of chromosome 1 of Verminephrobacter eiseniae EF01-2.</title>
        <authorList>
            <person name="Copeland A."/>
            <person name="Lucas S."/>
            <person name="Lapidus A."/>
            <person name="Barry K."/>
            <person name="Detter J.C."/>
            <person name="Glavina del Rio T."/>
            <person name="Dalin E."/>
            <person name="Tice H."/>
            <person name="Pitluck S."/>
            <person name="Chertkov O."/>
            <person name="Brettin T."/>
            <person name="Bruce D."/>
            <person name="Han C."/>
            <person name="Tapia R."/>
            <person name="Gilna P."/>
            <person name="Schmutz J."/>
            <person name="Larimer F."/>
            <person name="Land M."/>
            <person name="Hauser L."/>
            <person name="Kyrpides N."/>
            <person name="Kim E."/>
            <person name="Stahl D."/>
            <person name="Richardson P."/>
        </authorList>
    </citation>
    <scope>NUCLEOTIDE SEQUENCE [LARGE SCALE GENOMIC DNA]</scope>
    <source>
        <strain evidence="7">EF01-2</strain>
    </source>
</reference>
<dbReference type="KEGG" id="vei:Veis_0265"/>
<keyword evidence="6" id="KW-0808">Transferase</keyword>
<evidence type="ECO:0000313" key="6">
    <source>
        <dbReference type="EMBL" id="ABM56056.1"/>
    </source>
</evidence>
<dbReference type="InterPro" id="IPR015422">
    <property type="entry name" value="PyrdxlP-dep_Trfase_small"/>
</dbReference>
<dbReference type="GO" id="GO:0019343">
    <property type="term" value="P:cysteine biosynthetic process via cystathionine"/>
    <property type="evidence" value="ECO:0007669"/>
    <property type="project" value="TreeGrafter"/>
</dbReference>
<evidence type="ECO:0000256" key="2">
    <source>
        <dbReference type="ARBA" id="ARBA00022898"/>
    </source>
</evidence>
<sequence length="423" mass="44952">MALRPSTMTTANTPRFTTRIVHADRWGGAEQGAVHYPIHSSVQYGHDKVEDLIAVFQGSAKGGFNYARQGTPTTAALERKITQMEHGHGSIVFATGMAAICAVFLTLLKAGDHLVASQFVFGNTHSVFGTLSDLGISVTTVDVTDAANVAAALRPQTRMVFVETIANPGTQIPDLAGIGALCRQHGALYVVDNTIASPYLFRAATVGAGLVLNALTKSIGGQGDALGGAITDTGLYDWSGYPNIFAAYRKGDPQGWGLQQLRKKGLRDMGGTLSSQAAHQLALGAETLALRMEHSSASALALAQWLEQHPAVARVLYPMLPSHPQHAQALRHLKAGAWLLSFELRDPGQCLALCNRLQLPIKATGLGDARTLIIPVAHTIFWEAGPAVRAAMGIADSMIRLSVGLEEVQDLQDDFERALSGHG</sequence>
<name>A1WEJ9_VEREI</name>
<dbReference type="eggNOG" id="COG2873">
    <property type="taxonomic scope" value="Bacteria"/>
</dbReference>
<dbReference type="Gene3D" id="3.90.1150.10">
    <property type="entry name" value="Aspartate Aminotransferase, domain 1"/>
    <property type="match status" value="1"/>
</dbReference>
<dbReference type="InterPro" id="IPR015421">
    <property type="entry name" value="PyrdxlP-dep_Trfase_major"/>
</dbReference>
<dbReference type="AlphaFoldDB" id="A1WEJ9"/>
<dbReference type="GO" id="GO:0004123">
    <property type="term" value="F:cystathionine gamma-lyase activity"/>
    <property type="evidence" value="ECO:0007669"/>
    <property type="project" value="TreeGrafter"/>
</dbReference>
<evidence type="ECO:0000256" key="4">
    <source>
        <dbReference type="RuleBase" id="RU362118"/>
    </source>
</evidence>
<evidence type="ECO:0000256" key="5">
    <source>
        <dbReference type="SAM" id="Phobius"/>
    </source>
</evidence>
<keyword evidence="2 3" id="KW-0663">Pyridoxal phosphate</keyword>
<dbReference type="FunFam" id="3.40.640.10:FF:000046">
    <property type="entry name" value="Cystathionine gamma-lyase"/>
    <property type="match status" value="1"/>
</dbReference>
<keyword evidence="5" id="KW-0472">Membrane</keyword>
<keyword evidence="5" id="KW-0812">Transmembrane</keyword>
<dbReference type="EMBL" id="CP000542">
    <property type="protein sequence ID" value="ABM56056.1"/>
    <property type="molecule type" value="Genomic_DNA"/>
</dbReference>
<evidence type="ECO:0000313" key="7">
    <source>
        <dbReference type="Proteomes" id="UP000000374"/>
    </source>
</evidence>
<gene>
    <name evidence="6" type="ordered locus">Veis_0265</name>
</gene>
<dbReference type="STRING" id="391735.Veis_0265"/>
<dbReference type="GO" id="GO:0019346">
    <property type="term" value="P:transsulfuration"/>
    <property type="evidence" value="ECO:0007669"/>
    <property type="project" value="InterPro"/>
</dbReference>
<dbReference type="GO" id="GO:0030170">
    <property type="term" value="F:pyridoxal phosphate binding"/>
    <property type="evidence" value="ECO:0007669"/>
    <property type="project" value="InterPro"/>
</dbReference>
<dbReference type="NCBIfam" id="NF004609">
    <property type="entry name" value="PRK05939.1"/>
    <property type="match status" value="1"/>
</dbReference>
<dbReference type="GO" id="GO:0003962">
    <property type="term" value="F:cystathionine gamma-synthase activity"/>
    <property type="evidence" value="ECO:0007669"/>
    <property type="project" value="UniProtKB-EC"/>
</dbReference>
<organism evidence="6 7">
    <name type="scientific">Verminephrobacter eiseniae (strain EF01-2)</name>
    <dbReference type="NCBI Taxonomy" id="391735"/>
    <lineage>
        <taxon>Bacteria</taxon>
        <taxon>Pseudomonadati</taxon>
        <taxon>Pseudomonadota</taxon>
        <taxon>Betaproteobacteria</taxon>
        <taxon>Burkholderiales</taxon>
        <taxon>Comamonadaceae</taxon>
        <taxon>Verminephrobacter</taxon>
    </lineage>
</organism>